<dbReference type="PRINTS" id="PR00950">
    <property type="entry name" value="TYPE3IMSPROT"/>
</dbReference>
<dbReference type="Pfam" id="PF01312">
    <property type="entry name" value="Bac_export_2"/>
    <property type="match status" value="1"/>
</dbReference>
<evidence type="ECO:0000256" key="6">
    <source>
        <dbReference type="ARBA" id="ARBA00022692"/>
    </source>
</evidence>
<comment type="function">
    <text evidence="12 13">Required for formation of the rod structure in the basal body of the flagellar apparatus. Together with FliI and FliH, may constitute the export apparatus of flagellin.</text>
</comment>
<evidence type="ECO:0000256" key="2">
    <source>
        <dbReference type="ARBA" id="ARBA00010690"/>
    </source>
</evidence>
<gene>
    <name evidence="13 15" type="primary">flhB</name>
    <name evidence="15" type="ORF">G7Y82_05190</name>
</gene>
<feature type="region of interest" description="Disordered" evidence="14">
    <location>
        <begin position="1"/>
        <end position="25"/>
    </location>
</feature>
<evidence type="ECO:0000256" key="9">
    <source>
        <dbReference type="ARBA" id="ARBA00022989"/>
    </source>
</evidence>
<dbReference type="Gene3D" id="6.10.250.2080">
    <property type="match status" value="1"/>
</dbReference>
<keyword evidence="15" id="KW-0966">Cell projection</keyword>
<keyword evidence="11 13" id="KW-1006">Bacterial flagellum protein export</keyword>
<evidence type="ECO:0000256" key="13">
    <source>
        <dbReference type="RuleBase" id="RU364091"/>
    </source>
</evidence>
<dbReference type="Proteomes" id="UP000653472">
    <property type="component" value="Unassembled WGS sequence"/>
</dbReference>
<comment type="subcellular location">
    <subcellularLocation>
        <location evidence="1">Cell membrane</location>
        <topology evidence="1">Multi-pass membrane protein</topology>
    </subcellularLocation>
</comment>
<keyword evidence="8 13" id="KW-0653">Protein transport</keyword>
<evidence type="ECO:0000256" key="11">
    <source>
        <dbReference type="ARBA" id="ARBA00023225"/>
    </source>
</evidence>
<organism evidence="15 16">
    <name type="scientific">Solimonas marina</name>
    <dbReference type="NCBI Taxonomy" id="2714601"/>
    <lineage>
        <taxon>Bacteria</taxon>
        <taxon>Pseudomonadati</taxon>
        <taxon>Pseudomonadota</taxon>
        <taxon>Gammaproteobacteria</taxon>
        <taxon>Nevskiales</taxon>
        <taxon>Nevskiaceae</taxon>
        <taxon>Solimonas</taxon>
    </lineage>
</organism>
<dbReference type="GO" id="GO:0044780">
    <property type="term" value="P:bacterial-type flagellum assembly"/>
    <property type="evidence" value="ECO:0007669"/>
    <property type="project" value="InterPro"/>
</dbReference>
<dbReference type="InterPro" id="IPR029025">
    <property type="entry name" value="T3SS_substrate_exporter_C"/>
</dbReference>
<dbReference type="FunFam" id="3.40.1690.10:FF:000001">
    <property type="entry name" value="Flagellar biosynthetic protein FlhB"/>
    <property type="match status" value="1"/>
</dbReference>
<feature type="compositionally biased region" description="Basic and acidic residues" evidence="14">
    <location>
        <begin position="15"/>
        <end position="25"/>
    </location>
</feature>
<name>A0A969W825_9GAMM</name>
<evidence type="ECO:0000313" key="15">
    <source>
        <dbReference type="EMBL" id="NKF21703.1"/>
    </source>
</evidence>
<accession>A0A969W825</accession>
<dbReference type="AlphaFoldDB" id="A0A969W825"/>
<proteinExistence type="inferred from homology"/>
<evidence type="ECO:0000256" key="12">
    <source>
        <dbReference type="ARBA" id="ARBA00025078"/>
    </source>
</evidence>
<sequence>MSDQQQRTEQATPKRLREARERGELPRSRELTTAIVVGAGVLVMMAAGSGIAERATAWFRQALQPDPAMLGDPSRMLPWFGQLVMAGFMVAAPLLAAGLVAAIVGPLALGGWNFSTKAVRFDPKRINPLSGLGRMFSANALVELAKGVGKSALLGALGAAFLWSRRDEFLALSRMDVGPALASGVGLCMSALGWLMGGLIVIAAIDAPYQWFSHAKRLRMTRQEVRDEFKQTEGSPEVKGRLRRLQAERSRKRMIAAVPEADVVIVNPTHYAVALKYDAQKMRAPRVVAKGVDEVALAIREAAKGARVPLVEAPPLARALYRGASVDQEVPVALYAAVAQVLTYVYQLRQYAATSAGTRTAPPAQPRIDDVPNGEPDE</sequence>
<keyword evidence="15" id="KW-0282">Flagellum</keyword>
<evidence type="ECO:0000256" key="1">
    <source>
        <dbReference type="ARBA" id="ARBA00004651"/>
    </source>
</evidence>
<feature type="transmembrane region" description="Helical" evidence="13">
    <location>
        <begin position="31"/>
        <end position="52"/>
    </location>
</feature>
<evidence type="ECO:0000256" key="10">
    <source>
        <dbReference type="ARBA" id="ARBA00023136"/>
    </source>
</evidence>
<evidence type="ECO:0000256" key="14">
    <source>
        <dbReference type="SAM" id="MobiDB-lite"/>
    </source>
</evidence>
<comment type="similarity">
    <text evidence="2 13">Belongs to the type III secretion exporter family.</text>
</comment>
<evidence type="ECO:0000256" key="8">
    <source>
        <dbReference type="ARBA" id="ARBA00022927"/>
    </source>
</evidence>
<evidence type="ECO:0000313" key="16">
    <source>
        <dbReference type="Proteomes" id="UP000653472"/>
    </source>
</evidence>
<feature type="compositionally biased region" description="Polar residues" evidence="14">
    <location>
        <begin position="1"/>
        <end position="11"/>
    </location>
</feature>
<keyword evidence="9 13" id="KW-1133">Transmembrane helix</keyword>
<dbReference type="PANTHER" id="PTHR30531">
    <property type="entry name" value="FLAGELLAR BIOSYNTHETIC PROTEIN FLHB"/>
    <property type="match status" value="1"/>
</dbReference>
<keyword evidence="15" id="KW-0969">Cilium</keyword>
<protein>
    <recommendedName>
        <fullName evidence="3 13">Flagellar biosynthetic protein FlhB</fullName>
    </recommendedName>
</protein>
<evidence type="ECO:0000256" key="4">
    <source>
        <dbReference type="ARBA" id="ARBA00022448"/>
    </source>
</evidence>
<evidence type="ECO:0000256" key="3">
    <source>
        <dbReference type="ARBA" id="ARBA00021622"/>
    </source>
</evidence>
<keyword evidence="6 13" id="KW-0812">Transmembrane</keyword>
<dbReference type="GO" id="GO:0005886">
    <property type="term" value="C:plasma membrane"/>
    <property type="evidence" value="ECO:0007669"/>
    <property type="project" value="UniProtKB-SubCell"/>
</dbReference>
<feature type="region of interest" description="Disordered" evidence="14">
    <location>
        <begin position="356"/>
        <end position="378"/>
    </location>
</feature>
<feature type="transmembrane region" description="Helical" evidence="13">
    <location>
        <begin position="79"/>
        <end position="109"/>
    </location>
</feature>
<keyword evidence="4 13" id="KW-0813">Transport</keyword>
<dbReference type="RefSeq" id="WP_168146944.1">
    <property type="nucleotide sequence ID" value="NZ_JAAVXB010000002.1"/>
</dbReference>
<evidence type="ECO:0000256" key="7">
    <source>
        <dbReference type="ARBA" id="ARBA00022795"/>
    </source>
</evidence>
<dbReference type="InterPro" id="IPR006136">
    <property type="entry name" value="FlhB"/>
</dbReference>
<keyword evidence="10 13" id="KW-0472">Membrane</keyword>
<feature type="transmembrane region" description="Helical" evidence="13">
    <location>
        <begin position="184"/>
        <end position="212"/>
    </location>
</feature>
<dbReference type="EMBL" id="JAAVXB010000002">
    <property type="protein sequence ID" value="NKF21703.1"/>
    <property type="molecule type" value="Genomic_DNA"/>
</dbReference>
<dbReference type="Gene3D" id="3.40.1690.10">
    <property type="entry name" value="secretion proteins EscU"/>
    <property type="match status" value="1"/>
</dbReference>
<evidence type="ECO:0000256" key="5">
    <source>
        <dbReference type="ARBA" id="ARBA00022475"/>
    </source>
</evidence>
<reference evidence="15" key="1">
    <citation type="submission" date="2020-03" db="EMBL/GenBank/DDBJ databases">
        <title>Solimonas marina sp. nov., isolated from deep seawater of the Pacific Ocean.</title>
        <authorList>
            <person name="Liu X."/>
            <person name="Lai Q."/>
            <person name="Sun F."/>
            <person name="Gai Y."/>
            <person name="Li G."/>
            <person name="Shao Z."/>
        </authorList>
    </citation>
    <scope>NUCLEOTIDE SEQUENCE</scope>
    <source>
        <strain evidence="15">C16B3</strain>
    </source>
</reference>
<dbReference type="GO" id="GO:0009306">
    <property type="term" value="P:protein secretion"/>
    <property type="evidence" value="ECO:0007669"/>
    <property type="project" value="InterPro"/>
</dbReference>
<comment type="caution">
    <text evidence="15">The sequence shown here is derived from an EMBL/GenBank/DDBJ whole genome shotgun (WGS) entry which is preliminary data.</text>
</comment>
<dbReference type="InterPro" id="IPR006135">
    <property type="entry name" value="T3SS_substrate_exporter"/>
</dbReference>
<dbReference type="NCBIfam" id="TIGR00328">
    <property type="entry name" value="flhB"/>
    <property type="match status" value="1"/>
</dbReference>
<keyword evidence="5 13" id="KW-1003">Cell membrane</keyword>
<keyword evidence="7 13" id="KW-1005">Bacterial flagellum biogenesis</keyword>
<dbReference type="PANTHER" id="PTHR30531:SF12">
    <property type="entry name" value="FLAGELLAR BIOSYNTHETIC PROTEIN FLHB"/>
    <property type="match status" value="1"/>
</dbReference>
<comment type="caution">
    <text evidence="13">Lacks conserved residue(s) required for the propagation of feature annotation.</text>
</comment>
<keyword evidence="16" id="KW-1185">Reference proteome</keyword>
<dbReference type="SUPFAM" id="SSF160544">
    <property type="entry name" value="EscU C-terminal domain-like"/>
    <property type="match status" value="1"/>
</dbReference>